<name>A0AC35GWY5_9BILA</name>
<sequence>MHIEEHRKTIDFESEPRDYIDAFLIEQKKQNPKMEKYGEWSDLQLIGTLLDLFAAGTDTTSSTITMFIFNILHNPNIQAKIHKEIDSILGRDKIITMSDQTKLPYFNACLQEIQRITTLLPLNLFHRTVENVEIDGYIIPKGITIIPQFESVHKDENEFNGKIFY</sequence>
<evidence type="ECO:0000313" key="1">
    <source>
        <dbReference type="Proteomes" id="UP000887580"/>
    </source>
</evidence>
<accession>A0AC35GWY5</accession>
<protein>
    <submittedName>
        <fullName evidence="2">Cytochrome P450</fullName>
    </submittedName>
</protein>
<reference evidence="2" key="1">
    <citation type="submission" date="2022-11" db="UniProtKB">
        <authorList>
            <consortium name="WormBaseParasite"/>
        </authorList>
    </citation>
    <scope>IDENTIFICATION</scope>
</reference>
<organism evidence="1 2">
    <name type="scientific">Panagrolaimus sp. PS1159</name>
    <dbReference type="NCBI Taxonomy" id="55785"/>
    <lineage>
        <taxon>Eukaryota</taxon>
        <taxon>Metazoa</taxon>
        <taxon>Ecdysozoa</taxon>
        <taxon>Nematoda</taxon>
        <taxon>Chromadorea</taxon>
        <taxon>Rhabditida</taxon>
        <taxon>Tylenchina</taxon>
        <taxon>Panagrolaimomorpha</taxon>
        <taxon>Panagrolaimoidea</taxon>
        <taxon>Panagrolaimidae</taxon>
        <taxon>Panagrolaimus</taxon>
    </lineage>
</organism>
<proteinExistence type="predicted"/>
<dbReference type="Proteomes" id="UP000887580">
    <property type="component" value="Unplaced"/>
</dbReference>
<evidence type="ECO:0000313" key="2">
    <source>
        <dbReference type="WBParaSite" id="PS1159_v2.g9668.t1"/>
    </source>
</evidence>
<dbReference type="WBParaSite" id="PS1159_v2.g9668.t1">
    <property type="protein sequence ID" value="PS1159_v2.g9668.t1"/>
    <property type="gene ID" value="PS1159_v2.g9668"/>
</dbReference>